<evidence type="ECO:0000313" key="7">
    <source>
        <dbReference type="EMBL" id="GMA20664.1"/>
    </source>
</evidence>
<protein>
    <recommendedName>
        <fullName evidence="6">Rieske domain-containing protein</fullName>
    </recommendedName>
</protein>
<dbReference type="Gene3D" id="2.102.10.10">
    <property type="entry name" value="Rieske [2Fe-2S] iron-sulphur domain"/>
    <property type="match status" value="1"/>
</dbReference>
<keyword evidence="4" id="KW-0411">Iron-sulfur</keyword>
<dbReference type="EMBL" id="BSUJ01000001">
    <property type="protein sequence ID" value="GMA20664.1"/>
    <property type="molecule type" value="Genomic_DNA"/>
</dbReference>
<comment type="caution">
    <text evidence="7">The sequence shown here is derived from an EMBL/GenBank/DDBJ whole genome shotgun (WGS) entry which is preliminary data.</text>
</comment>
<dbReference type="CDD" id="cd03528">
    <property type="entry name" value="Rieske_RO_ferredoxin"/>
    <property type="match status" value="1"/>
</dbReference>
<dbReference type="PANTHER" id="PTHR21496:SF23">
    <property type="entry name" value="3-PHENYLPROPIONATE_CINNAMIC ACID DIOXYGENASE FERREDOXIN SUBUNIT"/>
    <property type="match status" value="1"/>
</dbReference>
<evidence type="ECO:0000256" key="4">
    <source>
        <dbReference type="ARBA" id="ARBA00023014"/>
    </source>
</evidence>
<name>A0ABQ6HQC0_9MICO</name>
<accession>A0ABQ6HQC0</accession>
<evidence type="ECO:0000256" key="1">
    <source>
        <dbReference type="ARBA" id="ARBA00022714"/>
    </source>
</evidence>
<proteinExistence type="predicted"/>
<feature type="domain" description="Rieske" evidence="6">
    <location>
        <begin position="40"/>
        <end position="137"/>
    </location>
</feature>
<dbReference type="InterPro" id="IPR017941">
    <property type="entry name" value="Rieske_2Fe-2S"/>
</dbReference>
<sequence length="156" mass="16225">MGRASSPSPVRTITNGKSISTTNSTPPRSTQNAAPGVAMIEICPLADLPAGEAKRVLVPPHPPIAVFHTEDGAVYALDDTCTHQDASLADGWVEDCRVECPLHASTFDLRTGGVDQPPAKVGVRAHAVTVQDGTIYVELSDETPNLPPGVSYGASA</sequence>
<reference evidence="8" key="1">
    <citation type="journal article" date="2019" name="Int. J. Syst. Evol. Microbiol.">
        <title>The Global Catalogue of Microorganisms (GCM) 10K type strain sequencing project: providing services to taxonomists for standard genome sequencing and annotation.</title>
        <authorList>
            <consortium name="The Broad Institute Genomics Platform"/>
            <consortium name="The Broad Institute Genome Sequencing Center for Infectious Disease"/>
            <person name="Wu L."/>
            <person name="Ma J."/>
        </authorList>
    </citation>
    <scope>NUCLEOTIDE SEQUENCE [LARGE SCALE GENOMIC DNA]</scope>
    <source>
        <strain evidence="8">NBRC 105830</strain>
    </source>
</reference>
<evidence type="ECO:0000256" key="3">
    <source>
        <dbReference type="ARBA" id="ARBA00023004"/>
    </source>
</evidence>
<evidence type="ECO:0000256" key="2">
    <source>
        <dbReference type="ARBA" id="ARBA00022723"/>
    </source>
</evidence>
<evidence type="ECO:0000259" key="6">
    <source>
        <dbReference type="PROSITE" id="PS51296"/>
    </source>
</evidence>
<dbReference type="PANTHER" id="PTHR21496">
    <property type="entry name" value="FERREDOXIN-RELATED"/>
    <property type="match status" value="1"/>
</dbReference>
<dbReference type="Pfam" id="PF00355">
    <property type="entry name" value="Rieske"/>
    <property type="match status" value="1"/>
</dbReference>
<dbReference type="NCBIfam" id="NF007422">
    <property type="entry name" value="PRK09965.1"/>
    <property type="match status" value="1"/>
</dbReference>
<feature type="region of interest" description="Disordered" evidence="5">
    <location>
        <begin position="1"/>
        <end position="33"/>
    </location>
</feature>
<organism evidence="7 8">
    <name type="scientific">Arsenicicoccus piscis</name>
    <dbReference type="NCBI Taxonomy" id="673954"/>
    <lineage>
        <taxon>Bacteria</taxon>
        <taxon>Bacillati</taxon>
        <taxon>Actinomycetota</taxon>
        <taxon>Actinomycetes</taxon>
        <taxon>Micrococcales</taxon>
        <taxon>Intrasporangiaceae</taxon>
        <taxon>Arsenicicoccus</taxon>
    </lineage>
</organism>
<gene>
    <name evidence="7" type="ORF">GCM10025862_26850</name>
</gene>
<dbReference type="Proteomes" id="UP001157109">
    <property type="component" value="Unassembled WGS sequence"/>
</dbReference>
<dbReference type="PROSITE" id="PS51296">
    <property type="entry name" value="RIESKE"/>
    <property type="match status" value="1"/>
</dbReference>
<keyword evidence="3" id="KW-0408">Iron</keyword>
<dbReference type="RefSeq" id="WP_420914150.1">
    <property type="nucleotide sequence ID" value="NZ_BSUJ01000001.1"/>
</dbReference>
<dbReference type="InterPro" id="IPR036922">
    <property type="entry name" value="Rieske_2Fe-2S_sf"/>
</dbReference>
<keyword evidence="1" id="KW-0001">2Fe-2S</keyword>
<dbReference type="SUPFAM" id="SSF50022">
    <property type="entry name" value="ISP domain"/>
    <property type="match status" value="1"/>
</dbReference>
<keyword evidence="2" id="KW-0479">Metal-binding</keyword>
<evidence type="ECO:0000256" key="5">
    <source>
        <dbReference type="SAM" id="MobiDB-lite"/>
    </source>
</evidence>
<keyword evidence="8" id="KW-1185">Reference proteome</keyword>
<evidence type="ECO:0000313" key="8">
    <source>
        <dbReference type="Proteomes" id="UP001157109"/>
    </source>
</evidence>